<protein>
    <submittedName>
        <fullName evidence="1">Uncharacterized protein</fullName>
    </submittedName>
</protein>
<sequence>MDAPKITASIANPGITIDLDGQPVTGVRVLHAHIRESTGRPVLVLELDVERVTVNGEIQAQVTEPLRASLVALGWTPPTDEEAPRSGS</sequence>
<keyword evidence="2" id="KW-1185">Reference proteome</keyword>
<gene>
    <name evidence="1" type="ORF">CLV43_10339</name>
</gene>
<evidence type="ECO:0000313" key="1">
    <source>
        <dbReference type="EMBL" id="PRY43299.1"/>
    </source>
</evidence>
<dbReference type="Proteomes" id="UP000239494">
    <property type="component" value="Unassembled WGS sequence"/>
</dbReference>
<evidence type="ECO:0000313" key="2">
    <source>
        <dbReference type="Proteomes" id="UP000239494"/>
    </source>
</evidence>
<name>A0A2T0TCB6_9PSEU</name>
<dbReference type="AlphaFoldDB" id="A0A2T0TCB6"/>
<reference evidence="1 2" key="1">
    <citation type="submission" date="2018-03" db="EMBL/GenBank/DDBJ databases">
        <title>Genomic Encyclopedia of Archaeal and Bacterial Type Strains, Phase II (KMG-II): from individual species to whole genera.</title>
        <authorList>
            <person name="Goeker M."/>
        </authorList>
    </citation>
    <scope>NUCLEOTIDE SEQUENCE [LARGE SCALE GENOMIC DNA]</scope>
    <source>
        <strain evidence="1 2">DSM 44720</strain>
    </source>
</reference>
<comment type="caution">
    <text evidence="1">The sequence shown here is derived from an EMBL/GenBank/DDBJ whole genome shotgun (WGS) entry which is preliminary data.</text>
</comment>
<proteinExistence type="predicted"/>
<dbReference type="RefSeq" id="WP_106186904.1">
    <property type="nucleotide sequence ID" value="NZ_PVTF01000003.1"/>
</dbReference>
<accession>A0A2T0TCB6</accession>
<dbReference type="EMBL" id="PVTF01000003">
    <property type="protein sequence ID" value="PRY43299.1"/>
    <property type="molecule type" value="Genomic_DNA"/>
</dbReference>
<dbReference type="OrthoDB" id="4351173at2"/>
<organism evidence="1 2">
    <name type="scientific">Umezawaea tangerina</name>
    <dbReference type="NCBI Taxonomy" id="84725"/>
    <lineage>
        <taxon>Bacteria</taxon>
        <taxon>Bacillati</taxon>
        <taxon>Actinomycetota</taxon>
        <taxon>Actinomycetes</taxon>
        <taxon>Pseudonocardiales</taxon>
        <taxon>Pseudonocardiaceae</taxon>
        <taxon>Umezawaea</taxon>
    </lineage>
</organism>